<organism evidence="1 2">
    <name type="scientific">Nitratifractor salsuginis (strain DSM 16511 / JCM 12458 / E9I37-1)</name>
    <dbReference type="NCBI Taxonomy" id="749222"/>
    <lineage>
        <taxon>Bacteria</taxon>
        <taxon>Pseudomonadati</taxon>
        <taxon>Campylobacterota</taxon>
        <taxon>Epsilonproteobacteria</taxon>
        <taxon>Campylobacterales</taxon>
        <taxon>Sulfurovaceae</taxon>
        <taxon>Nitratifractor</taxon>
    </lineage>
</organism>
<dbReference type="Proteomes" id="UP000008633">
    <property type="component" value="Chromosome"/>
</dbReference>
<protein>
    <recommendedName>
        <fullName evidence="3">DUF1353 domain-containing protein</fullName>
    </recommendedName>
</protein>
<evidence type="ECO:0000313" key="1">
    <source>
        <dbReference type="EMBL" id="ADV47010.1"/>
    </source>
</evidence>
<gene>
    <name evidence="1" type="ordered locus">Nitsa_1765</name>
</gene>
<reference evidence="2" key="2">
    <citation type="submission" date="2011-01" db="EMBL/GenBank/DDBJ databases">
        <title>The complete genome of Nitratifractor salsuginis DSM 16511.</title>
        <authorList>
            <consortium name="US DOE Joint Genome Institute (JGI-PGF)"/>
            <person name="Lucas S."/>
            <person name="Copeland A."/>
            <person name="Lapidus A."/>
            <person name="Bruce D."/>
            <person name="Goodwin L."/>
            <person name="Pitluck S."/>
            <person name="Kyrpides N."/>
            <person name="Mavromatis K."/>
            <person name="Ivanova N."/>
            <person name="Mikhailova N."/>
            <person name="Zeytun A."/>
            <person name="Detter J.C."/>
            <person name="Tapia R."/>
            <person name="Han C."/>
            <person name="Land M."/>
            <person name="Hauser L."/>
            <person name="Markowitz V."/>
            <person name="Cheng J.-F."/>
            <person name="Hugenholtz P."/>
            <person name="Woyke T."/>
            <person name="Wu D."/>
            <person name="Tindall B."/>
            <person name="Schuetze A."/>
            <person name="Brambilla E."/>
            <person name="Klenk H.-P."/>
            <person name="Eisen J.A."/>
        </authorList>
    </citation>
    <scope>NUCLEOTIDE SEQUENCE [LARGE SCALE GENOMIC DNA]</scope>
    <source>
        <strain evidence="2">DSM 16511 / JCM 12458 / E9I37-1</strain>
    </source>
</reference>
<dbReference type="eggNOG" id="ENOG5033FB1">
    <property type="taxonomic scope" value="Bacteria"/>
</dbReference>
<dbReference type="Pfam" id="PF07087">
    <property type="entry name" value="DUF1353"/>
    <property type="match status" value="1"/>
</dbReference>
<keyword evidence="2" id="KW-1185">Reference proteome</keyword>
<dbReference type="KEGG" id="nsa:Nitsa_1765"/>
<dbReference type="STRING" id="749222.Nitsa_1765"/>
<evidence type="ECO:0000313" key="2">
    <source>
        <dbReference type="Proteomes" id="UP000008633"/>
    </source>
</evidence>
<dbReference type="AlphaFoldDB" id="E6X1L9"/>
<dbReference type="InterPro" id="IPR010767">
    <property type="entry name" value="Phage_CGC-2007_Cje0229"/>
</dbReference>
<name>E6X1L9_NITSE</name>
<dbReference type="HOGENOM" id="CLU_128732_0_1_7"/>
<reference evidence="1 2" key="1">
    <citation type="journal article" date="2011" name="Stand. Genomic Sci.">
        <title>Complete genome sequence of Nitratifractor salsuginis type strain (E9I37-1).</title>
        <authorList>
            <person name="Anderson I."/>
            <person name="Sikorski J."/>
            <person name="Zeytun A."/>
            <person name="Nolan M."/>
            <person name="Lapidus A."/>
            <person name="Lucas S."/>
            <person name="Hammon N."/>
            <person name="Deshpande S."/>
            <person name="Cheng J.F."/>
            <person name="Tapia R."/>
            <person name="Han C."/>
            <person name="Goodwin L."/>
            <person name="Pitluck S."/>
            <person name="Liolios K."/>
            <person name="Pagani I."/>
            <person name="Ivanova N."/>
            <person name="Huntemann M."/>
            <person name="Mavromatis K."/>
            <person name="Ovchinikova G."/>
            <person name="Pati A."/>
            <person name="Chen A."/>
            <person name="Palaniappan K."/>
            <person name="Land M."/>
            <person name="Hauser L."/>
            <person name="Brambilla E.M."/>
            <person name="Ngatchou-Djao O.D."/>
            <person name="Rohde M."/>
            <person name="Tindall B.J."/>
            <person name="Goker M."/>
            <person name="Detter J.C."/>
            <person name="Woyke T."/>
            <person name="Bristow J."/>
            <person name="Eisen J.A."/>
            <person name="Markowitz V."/>
            <person name="Hugenholtz P."/>
            <person name="Klenk H.P."/>
            <person name="Kyrpides N.C."/>
        </authorList>
    </citation>
    <scope>NUCLEOTIDE SEQUENCE [LARGE SCALE GENOMIC DNA]</scope>
    <source>
        <strain evidence="2">DSM 16511 / JCM 12458 / E9I37-1</strain>
    </source>
</reference>
<accession>E6X1L9</accession>
<proteinExistence type="predicted"/>
<dbReference type="EMBL" id="CP002452">
    <property type="protein sequence ID" value="ADV47010.1"/>
    <property type="molecule type" value="Genomic_DNA"/>
</dbReference>
<evidence type="ECO:0008006" key="3">
    <source>
        <dbReference type="Google" id="ProtNLM"/>
    </source>
</evidence>
<sequence length="124" mass="14349">MSPYENLHICPLPGHRYKLLKPFDWLGVSVPAGYRTNGADVPRLLWSIWPPNQSDYLPAVVLHDYLCDLGEYERADRVLYRALRRLGVGAWTVRLWYAAVRGYHRVKYGPRPTCQDQTHPQADS</sequence>